<sequence>FLICAGSILFRLPITLENKTRPLQICLILHLRKHEYLLSKGRKDQFEGSLLDVALRETHEETGYPCCPLPVTLHTRAPLPREDDTKNGTQVANCTEPFAMTVRHIAPDNVKIIYWFITEVAGEHQDGTLRPGEFFESCWFEAEEALEKLTYKHDRDVARHAIDLVRE</sequence>
<dbReference type="GO" id="GO:0006754">
    <property type="term" value="P:ATP biosynthetic process"/>
    <property type="evidence" value="ECO:0007669"/>
    <property type="project" value="TreeGrafter"/>
</dbReference>
<dbReference type="GO" id="GO:0006167">
    <property type="term" value="P:AMP biosynthetic process"/>
    <property type="evidence" value="ECO:0007669"/>
    <property type="project" value="TreeGrafter"/>
</dbReference>
<dbReference type="GO" id="GO:0004081">
    <property type="term" value="F:bis(5'-nucleosyl)-tetraphosphatase (asymmetrical) activity"/>
    <property type="evidence" value="ECO:0007669"/>
    <property type="project" value="TreeGrafter"/>
</dbReference>
<dbReference type="Gene3D" id="3.90.79.10">
    <property type="entry name" value="Nucleoside Triphosphate Pyrophosphohydrolase"/>
    <property type="match status" value="1"/>
</dbReference>
<feature type="non-terminal residue" evidence="3">
    <location>
        <position position="1"/>
    </location>
</feature>
<dbReference type="InterPro" id="IPR015797">
    <property type="entry name" value="NUDIX_hydrolase-like_dom_sf"/>
</dbReference>
<dbReference type="PROSITE" id="PS51462">
    <property type="entry name" value="NUDIX"/>
    <property type="match status" value="1"/>
</dbReference>
<keyword evidence="4" id="KW-1185">Reference proteome</keyword>
<feature type="domain" description="Nudix hydrolase" evidence="2">
    <location>
        <begin position="1"/>
        <end position="163"/>
    </location>
</feature>
<dbReference type="AlphaFoldDB" id="A0A9P6AWQ2"/>
<dbReference type="PANTHER" id="PTHR21340:SF0">
    <property type="entry name" value="BIS(5'-NUCLEOSYL)-TETRAPHOSPHATASE [ASYMMETRICAL]"/>
    <property type="match status" value="1"/>
</dbReference>
<dbReference type="OrthoDB" id="10259236at2759"/>
<dbReference type="Pfam" id="PF00293">
    <property type="entry name" value="NUDIX"/>
    <property type="match status" value="1"/>
</dbReference>
<protein>
    <recommendedName>
        <fullName evidence="2">Nudix hydrolase domain-containing protein</fullName>
    </recommendedName>
</protein>
<organism evidence="3 4">
    <name type="scientific">Hydnum rufescens UP504</name>
    <dbReference type="NCBI Taxonomy" id="1448309"/>
    <lineage>
        <taxon>Eukaryota</taxon>
        <taxon>Fungi</taxon>
        <taxon>Dikarya</taxon>
        <taxon>Basidiomycota</taxon>
        <taxon>Agaricomycotina</taxon>
        <taxon>Agaricomycetes</taxon>
        <taxon>Cantharellales</taxon>
        <taxon>Hydnaceae</taxon>
        <taxon>Hydnum</taxon>
    </lineage>
</organism>
<dbReference type="SUPFAM" id="SSF55811">
    <property type="entry name" value="Nudix"/>
    <property type="match status" value="1"/>
</dbReference>
<dbReference type="PANTHER" id="PTHR21340">
    <property type="entry name" value="DIADENOSINE 5,5-P1,P4-TETRAPHOSPHATE PYROPHOSPHOHYDROLASE MUTT"/>
    <property type="match status" value="1"/>
</dbReference>
<dbReference type="Proteomes" id="UP000886523">
    <property type="component" value="Unassembled WGS sequence"/>
</dbReference>
<comment type="caution">
    <text evidence="3">The sequence shown here is derived from an EMBL/GenBank/DDBJ whole genome shotgun (WGS) entry which is preliminary data.</text>
</comment>
<feature type="non-terminal residue" evidence="3">
    <location>
        <position position="167"/>
    </location>
</feature>
<accession>A0A9P6AWQ2</accession>
<proteinExistence type="predicted"/>
<dbReference type="InterPro" id="IPR051325">
    <property type="entry name" value="Nudix_hydrolase_domain"/>
</dbReference>
<keyword evidence="1" id="KW-0378">Hydrolase</keyword>
<evidence type="ECO:0000313" key="4">
    <source>
        <dbReference type="Proteomes" id="UP000886523"/>
    </source>
</evidence>
<name>A0A9P6AWQ2_9AGAM</name>
<reference evidence="3" key="1">
    <citation type="journal article" date="2020" name="Nat. Commun.">
        <title>Large-scale genome sequencing of mycorrhizal fungi provides insights into the early evolution of symbiotic traits.</title>
        <authorList>
            <person name="Miyauchi S."/>
            <person name="Kiss E."/>
            <person name="Kuo A."/>
            <person name="Drula E."/>
            <person name="Kohler A."/>
            <person name="Sanchez-Garcia M."/>
            <person name="Morin E."/>
            <person name="Andreopoulos B."/>
            <person name="Barry K.W."/>
            <person name="Bonito G."/>
            <person name="Buee M."/>
            <person name="Carver A."/>
            <person name="Chen C."/>
            <person name="Cichocki N."/>
            <person name="Clum A."/>
            <person name="Culley D."/>
            <person name="Crous P.W."/>
            <person name="Fauchery L."/>
            <person name="Girlanda M."/>
            <person name="Hayes R.D."/>
            <person name="Keri Z."/>
            <person name="LaButti K."/>
            <person name="Lipzen A."/>
            <person name="Lombard V."/>
            <person name="Magnuson J."/>
            <person name="Maillard F."/>
            <person name="Murat C."/>
            <person name="Nolan M."/>
            <person name="Ohm R.A."/>
            <person name="Pangilinan J."/>
            <person name="Pereira M.F."/>
            <person name="Perotto S."/>
            <person name="Peter M."/>
            <person name="Pfister S."/>
            <person name="Riley R."/>
            <person name="Sitrit Y."/>
            <person name="Stielow J.B."/>
            <person name="Szollosi G."/>
            <person name="Zifcakova L."/>
            <person name="Stursova M."/>
            <person name="Spatafora J.W."/>
            <person name="Tedersoo L."/>
            <person name="Vaario L.M."/>
            <person name="Yamada A."/>
            <person name="Yan M."/>
            <person name="Wang P."/>
            <person name="Xu J."/>
            <person name="Bruns T."/>
            <person name="Baldrian P."/>
            <person name="Vilgalys R."/>
            <person name="Dunand C."/>
            <person name="Henrissat B."/>
            <person name="Grigoriev I.V."/>
            <person name="Hibbett D."/>
            <person name="Nagy L.G."/>
            <person name="Martin F.M."/>
        </authorList>
    </citation>
    <scope>NUCLEOTIDE SEQUENCE</scope>
    <source>
        <strain evidence="3">UP504</strain>
    </source>
</reference>
<evidence type="ECO:0000259" key="2">
    <source>
        <dbReference type="PROSITE" id="PS51462"/>
    </source>
</evidence>
<evidence type="ECO:0000256" key="1">
    <source>
        <dbReference type="ARBA" id="ARBA00022801"/>
    </source>
</evidence>
<evidence type="ECO:0000313" key="3">
    <source>
        <dbReference type="EMBL" id="KAF9513341.1"/>
    </source>
</evidence>
<dbReference type="InterPro" id="IPR000086">
    <property type="entry name" value="NUDIX_hydrolase_dom"/>
</dbReference>
<dbReference type="EMBL" id="MU128974">
    <property type="protein sequence ID" value="KAF9513341.1"/>
    <property type="molecule type" value="Genomic_DNA"/>
</dbReference>
<gene>
    <name evidence="3" type="ORF">BS47DRAFT_1281670</name>
</gene>